<name>A0A556N2P4_9FLAO</name>
<protein>
    <submittedName>
        <fullName evidence="1">Uncharacterized protein</fullName>
    </submittedName>
</protein>
<proteinExistence type="predicted"/>
<dbReference type="RefSeq" id="WP_144331882.1">
    <property type="nucleotide sequence ID" value="NZ_VLPL01000002.1"/>
</dbReference>
<comment type="caution">
    <text evidence="1">The sequence shown here is derived from an EMBL/GenBank/DDBJ whole genome shotgun (WGS) entry which is preliminary data.</text>
</comment>
<organism evidence="1 2">
    <name type="scientific">Fluviicola chungangensis</name>
    <dbReference type="NCBI Taxonomy" id="2597671"/>
    <lineage>
        <taxon>Bacteria</taxon>
        <taxon>Pseudomonadati</taxon>
        <taxon>Bacteroidota</taxon>
        <taxon>Flavobacteriia</taxon>
        <taxon>Flavobacteriales</taxon>
        <taxon>Crocinitomicaceae</taxon>
        <taxon>Fluviicola</taxon>
    </lineage>
</organism>
<dbReference type="Proteomes" id="UP000316008">
    <property type="component" value="Unassembled WGS sequence"/>
</dbReference>
<keyword evidence="2" id="KW-1185">Reference proteome</keyword>
<gene>
    <name evidence="1" type="ORF">FO442_04085</name>
</gene>
<evidence type="ECO:0000313" key="1">
    <source>
        <dbReference type="EMBL" id="TSJ46345.1"/>
    </source>
</evidence>
<reference evidence="1 2" key="1">
    <citation type="submission" date="2019-07" db="EMBL/GenBank/DDBJ databases">
        <authorList>
            <person name="Huq M.A."/>
        </authorList>
    </citation>
    <scope>NUCLEOTIDE SEQUENCE [LARGE SCALE GENOMIC DNA]</scope>
    <source>
        <strain evidence="1 2">MAH-3</strain>
    </source>
</reference>
<dbReference type="EMBL" id="VLPL01000002">
    <property type="protein sequence ID" value="TSJ46345.1"/>
    <property type="molecule type" value="Genomic_DNA"/>
</dbReference>
<dbReference type="PROSITE" id="PS51257">
    <property type="entry name" value="PROKAR_LIPOPROTEIN"/>
    <property type="match status" value="1"/>
</dbReference>
<dbReference type="AlphaFoldDB" id="A0A556N2P4"/>
<accession>A0A556N2P4</accession>
<sequence>MVRLIIPVLLLSIAACSDSKSVKSEKNPFKTEQLYKGYSNSGGYLCCLKITPDNMVLFTYETAGNSIYGEHSGTIKAINDSTYHVNCKLTFGQYICKAPTLDSLTIFVDPSAALDKKSILVQYGNDDLMKLKRIDKSKLTFAFDDQLFNEYTPATILTDHTHPLTGELLTIKASFGSAYDFVQGDEVDFDIVISGDSLYTIKEDAVFQTGSFRLKKQKSWKK</sequence>
<evidence type="ECO:0000313" key="2">
    <source>
        <dbReference type="Proteomes" id="UP000316008"/>
    </source>
</evidence>